<reference evidence="2" key="2">
    <citation type="submission" date="2025-09" db="UniProtKB">
        <authorList>
            <consortium name="Ensembl"/>
        </authorList>
    </citation>
    <scope>IDENTIFICATION</scope>
</reference>
<evidence type="ECO:0000313" key="3">
    <source>
        <dbReference type="Proteomes" id="UP000694390"/>
    </source>
</evidence>
<accession>A0A8C4WT63</accession>
<name>A0A8C4WT63_9SAUR</name>
<proteinExistence type="predicted"/>
<dbReference type="AlphaFoldDB" id="A0A8C4WT63"/>
<feature type="domain" description="UBC core" evidence="1">
    <location>
        <begin position="4"/>
        <end position="57"/>
    </location>
</feature>
<evidence type="ECO:0000259" key="1">
    <source>
        <dbReference type="PROSITE" id="PS50127"/>
    </source>
</evidence>
<dbReference type="InterPro" id="IPR016135">
    <property type="entry name" value="UBQ-conjugating_enzyme/RWD"/>
</dbReference>
<dbReference type="InterPro" id="IPR000608">
    <property type="entry name" value="UBC"/>
</dbReference>
<dbReference type="Ensembl" id="ENSGEVT00005021032.1">
    <property type="protein sequence ID" value="ENSGEVP00005020022.1"/>
    <property type="gene ID" value="ENSGEVG00005014219.1"/>
</dbReference>
<protein>
    <recommendedName>
        <fullName evidence="1">UBC core domain-containing protein</fullName>
    </recommendedName>
</protein>
<keyword evidence="3" id="KW-1185">Reference proteome</keyword>
<organism evidence="2 3">
    <name type="scientific">Gopherus evgoodei</name>
    <name type="common">Goodes thornscrub tortoise</name>
    <dbReference type="NCBI Taxonomy" id="1825980"/>
    <lineage>
        <taxon>Eukaryota</taxon>
        <taxon>Metazoa</taxon>
        <taxon>Chordata</taxon>
        <taxon>Craniata</taxon>
        <taxon>Vertebrata</taxon>
        <taxon>Euteleostomi</taxon>
        <taxon>Archelosauria</taxon>
        <taxon>Testudinata</taxon>
        <taxon>Testudines</taxon>
        <taxon>Cryptodira</taxon>
        <taxon>Durocryptodira</taxon>
        <taxon>Testudinoidea</taxon>
        <taxon>Testudinidae</taxon>
        <taxon>Gopherus</taxon>
    </lineage>
</organism>
<dbReference type="Gene3D" id="3.10.110.10">
    <property type="entry name" value="Ubiquitin Conjugating Enzyme"/>
    <property type="match status" value="1"/>
</dbReference>
<dbReference type="PROSITE" id="PS50127">
    <property type="entry name" value="UBC_2"/>
    <property type="match status" value="1"/>
</dbReference>
<sequence>IAIKYHHRIQKELPDITLDPSPNCSAGPKGDNICEWRSTILGPPGSNRRLLEVRKIR</sequence>
<dbReference type="GeneTree" id="ENSGT01000000220129"/>
<reference evidence="2" key="1">
    <citation type="submission" date="2025-08" db="UniProtKB">
        <authorList>
            <consortium name="Ensembl"/>
        </authorList>
    </citation>
    <scope>IDENTIFICATION</scope>
</reference>
<dbReference type="Proteomes" id="UP000694390">
    <property type="component" value="Unassembled WGS sequence"/>
</dbReference>
<dbReference type="OrthoDB" id="7851174at2759"/>
<evidence type="ECO:0000313" key="2">
    <source>
        <dbReference type="Ensembl" id="ENSGEVP00005020022.1"/>
    </source>
</evidence>
<dbReference type="SUPFAM" id="SSF54495">
    <property type="entry name" value="UBC-like"/>
    <property type="match status" value="1"/>
</dbReference>